<comment type="caution">
    <text evidence="2">The sequence shown here is derived from an EMBL/GenBank/DDBJ whole genome shotgun (WGS) entry which is preliminary data.</text>
</comment>
<proteinExistence type="predicted"/>
<gene>
    <name evidence="2" type="ORF">PR048_003130</name>
</gene>
<sequence length="165" mass="19143">MAIKLDIELRKPRICPNYAVSSVEDYYRIFVYIPLLDHIVGDLKERYLSEVLGKLQLLKIKGEVSHWQQKWSSEKNCNAVLPITAVTALEACDKHLYSFIHTLLQILCTLPVSNARAERSFSTLRLAKTRLRSTMLEYRLMILVLLHTQKVIERFSKIGKHCMVL</sequence>
<evidence type="ECO:0000313" key="3">
    <source>
        <dbReference type="Proteomes" id="UP001159363"/>
    </source>
</evidence>
<dbReference type="Pfam" id="PF05699">
    <property type="entry name" value="Dimer_Tnp_hAT"/>
    <property type="match status" value="1"/>
</dbReference>
<dbReference type="InterPro" id="IPR008906">
    <property type="entry name" value="HATC_C_dom"/>
</dbReference>
<dbReference type="EMBL" id="JARBHB010000001">
    <property type="protein sequence ID" value="KAJ8897780.1"/>
    <property type="molecule type" value="Genomic_DNA"/>
</dbReference>
<organism evidence="2 3">
    <name type="scientific">Dryococelus australis</name>
    <dbReference type="NCBI Taxonomy" id="614101"/>
    <lineage>
        <taxon>Eukaryota</taxon>
        <taxon>Metazoa</taxon>
        <taxon>Ecdysozoa</taxon>
        <taxon>Arthropoda</taxon>
        <taxon>Hexapoda</taxon>
        <taxon>Insecta</taxon>
        <taxon>Pterygota</taxon>
        <taxon>Neoptera</taxon>
        <taxon>Polyneoptera</taxon>
        <taxon>Phasmatodea</taxon>
        <taxon>Verophasmatodea</taxon>
        <taxon>Anareolatae</taxon>
        <taxon>Phasmatidae</taxon>
        <taxon>Eurycanthinae</taxon>
        <taxon>Dryococelus</taxon>
    </lineage>
</organism>
<dbReference type="Proteomes" id="UP001159363">
    <property type="component" value="Chromosome 1"/>
</dbReference>
<dbReference type="InterPro" id="IPR052958">
    <property type="entry name" value="IFN-induced_PKR_regulator"/>
</dbReference>
<dbReference type="PANTHER" id="PTHR46289:SF14">
    <property type="entry name" value="DUF4371 DOMAIN-CONTAINING PROTEIN"/>
    <property type="match status" value="1"/>
</dbReference>
<keyword evidence="3" id="KW-1185">Reference proteome</keyword>
<evidence type="ECO:0000259" key="1">
    <source>
        <dbReference type="Pfam" id="PF05699"/>
    </source>
</evidence>
<accession>A0ABQ9IM56</accession>
<reference evidence="2 3" key="1">
    <citation type="submission" date="2023-02" db="EMBL/GenBank/DDBJ databases">
        <title>LHISI_Scaffold_Assembly.</title>
        <authorList>
            <person name="Stuart O.P."/>
            <person name="Cleave R."/>
            <person name="Magrath M.J.L."/>
            <person name="Mikheyev A.S."/>
        </authorList>
    </citation>
    <scope>NUCLEOTIDE SEQUENCE [LARGE SCALE GENOMIC DNA]</scope>
    <source>
        <strain evidence="2">Daus_M_001</strain>
        <tissue evidence="2">Leg muscle</tissue>
    </source>
</reference>
<evidence type="ECO:0000313" key="2">
    <source>
        <dbReference type="EMBL" id="KAJ8897780.1"/>
    </source>
</evidence>
<dbReference type="PANTHER" id="PTHR46289">
    <property type="entry name" value="52 KDA REPRESSOR OF THE INHIBITOR OF THE PROTEIN KINASE-LIKE PROTEIN-RELATED"/>
    <property type="match status" value="1"/>
</dbReference>
<feature type="domain" description="HAT C-terminal dimerisation" evidence="1">
    <location>
        <begin position="93"/>
        <end position="148"/>
    </location>
</feature>
<protein>
    <recommendedName>
        <fullName evidence="1">HAT C-terminal dimerisation domain-containing protein</fullName>
    </recommendedName>
</protein>
<name>A0ABQ9IM56_9NEOP</name>